<dbReference type="SUPFAM" id="SSF109604">
    <property type="entry name" value="HD-domain/PDEase-like"/>
    <property type="match status" value="1"/>
</dbReference>
<evidence type="ECO:0008006" key="2">
    <source>
        <dbReference type="Google" id="ProtNLM"/>
    </source>
</evidence>
<protein>
    <recommendedName>
        <fullName evidence="2">HD domain-containing protein</fullName>
    </recommendedName>
</protein>
<dbReference type="AlphaFoldDB" id="A0A0F9UQ82"/>
<organism evidence="1">
    <name type="scientific">marine sediment metagenome</name>
    <dbReference type="NCBI Taxonomy" id="412755"/>
    <lineage>
        <taxon>unclassified sequences</taxon>
        <taxon>metagenomes</taxon>
        <taxon>ecological metagenomes</taxon>
    </lineage>
</organism>
<reference evidence="1" key="1">
    <citation type="journal article" date="2015" name="Nature">
        <title>Complex archaea that bridge the gap between prokaryotes and eukaryotes.</title>
        <authorList>
            <person name="Spang A."/>
            <person name="Saw J.H."/>
            <person name="Jorgensen S.L."/>
            <person name="Zaremba-Niedzwiedzka K."/>
            <person name="Martijn J."/>
            <person name="Lind A.E."/>
            <person name="van Eijk R."/>
            <person name="Schleper C."/>
            <person name="Guy L."/>
            <person name="Ettema T.J."/>
        </authorList>
    </citation>
    <scope>NUCLEOTIDE SEQUENCE</scope>
</reference>
<comment type="caution">
    <text evidence="1">The sequence shown here is derived from an EMBL/GenBank/DDBJ whole genome shotgun (WGS) entry which is preliminary data.</text>
</comment>
<evidence type="ECO:0000313" key="1">
    <source>
        <dbReference type="EMBL" id="KKN89687.1"/>
    </source>
</evidence>
<dbReference type="EMBL" id="LAZR01000116">
    <property type="protein sequence ID" value="KKN89687.1"/>
    <property type="molecule type" value="Genomic_DNA"/>
</dbReference>
<proteinExistence type="predicted"/>
<dbReference type="Gene3D" id="1.10.3210.10">
    <property type="entry name" value="Hypothetical protein af1432"/>
    <property type="match status" value="1"/>
</dbReference>
<gene>
    <name evidence="1" type="ORF">LCGC14_0235330</name>
</gene>
<sequence>MTLEDIAYHLSMISRWNGVIQKPFSVLEHCLYCEELVRHSFYGASVTTRLYALLHDAHEAYTGDIHTALKKKCPYIEEFQQRLDIVIYKKFGIEPPDKLILPTIEWADRKAKLGEAYQFLPRGAYKAILGDKKPPELLPIGCSYGDKREKARQRYTNTLKGLLGEIK</sequence>
<accession>A0A0F9UQ82</accession>
<name>A0A0F9UQ82_9ZZZZ</name>